<feature type="region of interest" description="Disordered" evidence="1">
    <location>
        <begin position="305"/>
        <end position="345"/>
    </location>
</feature>
<dbReference type="InterPro" id="IPR036815">
    <property type="entry name" value="14-3-3_dom_sf"/>
</dbReference>
<evidence type="ECO:0000256" key="1">
    <source>
        <dbReference type="SAM" id="MobiDB-lite"/>
    </source>
</evidence>
<feature type="region of interest" description="Disordered" evidence="1">
    <location>
        <begin position="131"/>
        <end position="202"/>
    </location>
</feature>
<feature type="non-terminal residue" evidence="2">
    <location>
        <position position="345"/>
    </location>
</feature>
<dbReference type="EMBL" id="ML978715">
    <property type="protein sequence ID" value="KAF2088946.1"/>
    <property type="molecule type" value="Genomic_DNA"/>
</dbReference>
<dbReference type="OrthoDB" id="5370350at2759"/>
<dbReference type="SUPFAM" id="SSF48445">
    <property type="entry name" value="14-3-3 protein"/>
    <property type="match status" value="1"/>
</dbReference>
<dbReference type="AlphaFoldDB" id="A0A6A5YBV5"/>
<evidence type="ECO:0000313" key="2">
    <source>
        <dbReference type="EMBL" id="KAF2088946.1"/>
    </source>
</evidence>
<gene>
    <name evidence="2" type="ORF">K490DRAFT_22338</name>
</gene>
<reference evidence="2" key="1">
    <citation type="journal article" date="2020" name="Stud. Mycol.">
        <title>101 Dothideomycetes genomes: a test case for predicting lifestyles and emergence of pathogens.</title>
        <authorList>
            <person name="Haridas S."/>
            <person name="Albert R."/>
            <person name="Binder M."/>
            <person name="Bloem J."/>
            <person name="Labutti K."/>
            <person name="Salamov A."/>
            <person name="Andreopoulos B."/>
            <person name="Baker S."/>
            <person name="Barry K."/>
            <person name="Bills G."/>
            <person name="Bluhm B."/>
            <person name="Cannon C."/>
            <person name="Castanera R."/>
            <person name="Culley D."/>
            <person name="Daum C."/>
            <person name="Ezra D."/>
            <person name="Gonzalez J."/>
            <person name="Henrissat B."/>
            <person name="Kuo A."/>
            <person name="Liang C."/>
            <person name="Lipzen A."/>
            <person name="Lutzoni F."/>
            <person name="Magnuson J."/>
            <person name="Mondo S."/>
            <person name="Nolan M."/>
            <person name="Ohm R."/>
            <person name="Pangilinan J."/>
            <person name="Park H.-J."/>
            <person name="Ramirez L."/>
            <person name="Alfaro M."/>
            <person name="Sun H."/>
            <person name="Tritt A."/>
            <person name="Yoshinaga Y."/>
            <person name="Zwiers L.-H."/>
            <person name="Turgeon B."/>
            <person name="Goodwin S."/>
            <person name="Spatafora J."/>
            <person name="Crous P."/>
            <person name="Grigoriev I."/>
        </authorList>
    </citation>
    <scope>NUCLEOTIDE SEQUENCE</scope>
    <source>
        <strain evidence="2">CBS 121410</strain>
    </source>
</reference>
<proteinExistence type="predicted"/>
<name>A0A6A5YBV5_9PEZI</name>
<dbReference type="Gene3D" id="1.20.190.20">
    <property type="entry name" value="14-3-3 domain"/>
    <property type="match status" value="1"/>
</dbReference>
<organism evidence="2 3">
    <name type="scientific">Saccharata proteae CBS 121410</name>
    <dbReference type="NCBI Taxonomy" id="1314787"/>
    <lineage>
        <taxon>Eukaryota</taxon>
        <taxon>Fungi</taxon>
        <taxon>Dikarya</taxon>
        <taxon>Ascomycota</taxon>
        <taxon>Pezizomycotina</taxon>
        <taxon>Dothideomycetes</taxon>
        <taxon>Dothideomycetes incertae sedis</taxon>
        <taxon>Botryosphaeriales</taxon>
        <taxon>Saccharataceae</taxon>
        <taxon>Saccharata</taxon>
    </lineage>
</organism>
<protein>
    <submittedName>
        <fullName evidence="2">14-3-3 protein</fullName>
    </submittedName>
</protein>
<dbReference type="Proteomes" id="UP000799776">
    <property type="component" value="Unassembled WGS sequence"/>
</dbReference>
<keyword evidence="3" id="KW-1185">Reference proteome</keyword>
<feature type="compositionally biased region" description="Polar residues" evidence="1">
    <location>
        <begin position="169"/>
        <end position="182"/>
    </location>
</feature>
<sequence length="345" mass="37697">MASSDVDQKFLGRLAKYTATSNPLLSASLYQVLGLSVLLSRKLFRARKLRKLDTSRDTKSLALYHHILWLSREGLTILEMNVLPYTQDGQLGPEGRVLSAKLRASFYHVFCLFHNQPPLSTLNAPINTSNTTIAGTAPTPLSPRKGNANQSRQKENNTIKQPHLREPINSITSETSFLTNPYATPPPHATSTIRPPGLSAPAQPGNSSAFLLPPLNFVPLSLTHFTTASNLSSTLLPGSHPLRLSVALEHAAFLWDIARDRTGARRLARRAIRDVYRAQEGMDDGEFEDAAQLVSLLGGIMRRGSLDSTPKAGNAGFGKPPTPQRTSTSLDQQHRLPSIPPQPHS</sequence>
<accession>A0A6A5YBV5</accession>
<evidence type="ECO:0000313" key="3">
    <source>
        <dbReference type="Proteomes" id="UP000799776"/>
    </source>
</evidence>